<dbReference type="RefSeq" id="WP_382168194.1">
    <property type="nucleotide sequence ID" value="NZ_JBHTBR010000005.1"/>
</dbReference>
<name>A0ABW2IPB6_9PROT</name>
<dbReference type="InterPro" id="IPR005511">
    <property type="entry name" value="SMP-30"/>
</dbReference>
<organism evidence="3 4">
    <name type="scientific">Hirschia litorea</name>
    <dbReference type="NCBI Taxonomy" id="1199156"/>
    <lineage>
        <taxon>Bacteria</taxon>
        <taxon>Pseudomonadati</taxon>
        <taxon>Pseudomonadota</taxon>
        <taxon>Alphaproteobacteria</taxon>
        <taxon>Hyphomonadales</taxon>
        <taxon>Hyphomonadaceae</taxon>
        <taxon>Hirschia</taxon>
    </lineage>
</organism>
<dbReference type="PANTHER" id="PTHR10907">
    <property type="entry name" value="REGUCALCIN"/>
    <property type="match status" value="1"/>
</dbReference>
<comment type="caution">
    <text evidence="3">The sequence shown here is derived from an EMBL/GenBank/DDBJ whole genome shotgun (WGS) entry which is preliminary data.</text>
</comment>
<dbReference type="InterPro" id="IPR013658">
    <property type="entry name" value="SGL"/>
</dbReference>
<proteinExistence type="inferred from homology"/>
<dbReference type="SUPFAM" id="SSF63829">
    <property type="entry name" value="Calcium-dependent phosphotriesterase"/>
    <property type="match status" value="1"/>
</dbReference>
<accession>A0ABW2IPB6</accession>
<dbReference type="Proteomes" id="UP001596492">
    <property type="component" value="Unassembled WGS sequence"/>
</dbReference>
<sequence length="295" mass="32743">MSPSLTKILPDTIDDTPCGLGESPLWHPSREELFWVDLPSHTLHQKSDTSKQNWTFEEMISAIGWIDENHLLLAGESGLWKFEISTANKELICPIEANLTDKRSNDGRADPWGGFWVSTMSKEAEHQAGAIYRWYKGELRKVTDGITIPNGICFDKDRSIGYFADSAIRKISKISLDPIDGWPNGSPENFLDISKQNLEIDGAIIDTEGYMWTAVWDGSALYRISPQAEFVEKIETSIPRPTCPAFGGITFTDLYVTSAAIGLESEVKNGAPHGHTMRFSGAGKGLPEPRVLIEI</sequence>
<comment type="similarity">
    <text evidence="1">Belongs to the SMP-30/CGR1 family.</text>
</comment>
<dbReference type="PANTHER" id="PTHR10907:SF47">
    <property type="entry name" value="REGUCALCIN"/>
    <property type="match status" value="1"/>
</dbReference>
<dbReference type="PRINTS" id="PR01790">
    <property type="entry name" value="SMP30FAMILY"/>
</dbReference>
<protein>
    <submittedName>
        <fullName evidence="3">SMP-30/gluconolactonase/LRE family protein</fullName>
    </submittedName>
</protein>
<dbReference type="Gene3D" id="2.120.10.30">
    <property type="entry name" value="TolB, C-terminal domain"/>
    <property type="match status" value="1"/>
</dbReference>
<feature type="domain" description="SMP-30/Gluconolactonase/LRE-like region" evidence="2">
    <location>
        <begin position="20"/>
        <end position="259"/>
    </location>
</feature>
<evidence type="ECO:0000259" key="2">
    <source>
        <dbReference type="Pfam" id="PF08450"/>
    </source>
</evidence>
<gene>
    <name evidence="3" type="ORF">ACFQS8_13395</name>
</gene>
<dbReference type="Pfam" id="PF08450">
    <property type="entry name" value="SGL"/>
    <property type="match status" value="1"/>
</dbReference>
<evidence type="ECO:0000313" key="3">
    <source>
        <dbReference type="EMBL" id="MFC7292620.1"/>
    </source>
</evidence>
<keyword evidence="4" id="KW-1185">Reference proteome</keyword>
<evidence type="ECO:0000256" key="1">
    <source>
        <dbReference type="ARBA" id="ARBA00008853"/>
    </source>
</evidence>
<dbReference type="InterPro" id="IPR011042">
    <property type="entry name" value="6-blade_b-propeller_TolB-like"/>
</dbReference>
<reference evidence="4" key="1">
    <citation type="journal article" date="2019" name="Int. J. Syst. Evol. Microbiol.">
        <title>The Global Catalogue of Microorganisms (GCM) 10K type strain sequencing project: providing services to taxonomists for standard genome sequencing and annotation.</title>
        <authorList>
            <consortium name="The Broad Institute Genomics Platform"/>
            <consortium name="The Broad Institute Genome Sequencing Center for Infectious Disease"/>
            <person name="Wu L."/>
            <person name="Ma J."/>
        </authorList>
    </citation>
    <scope>NUCLEOTIDE SEQUENCE [LARGE SCALE GENOMIC DNA]</scope>
    <source>
        <strain evidence="4">CCUG 51308</strain>
    </source>
</reference>
<evidence type="ECO:0000313" key="4">
    <source>
        <dbReference type="Proteomes" id="UP001596492"/>
    </source>
</evidence>
<dbReference type="EMBL" id="JBHTBR010000005">
    <property type="protein sequence ID" value="MFC7292620.1"/>
    <property type="molecule type" value="Genomic_DNA"/>
</dbReference>